<reference evidence="4" key="1">
    <citation type="journal article" date="2019" name="Int. J. Syst. Evol. Microbiol.">
        <title>The Global Catalogue of Microorganisms (GCM) 10K type strain sequencing project: providing services to taxonomists for standard genome sequencing and annotation.</title>
        <authorList>
            <consortium name="The Broad Institute Genomics Platform"/>
            <consortium name="The Broad Institute Genome Sequencing Center for Infectious Disease"/>
            <person name="Wu L."/>
            <person name="Ma J."/>
        </authorList>
    </citation>
    <scope>NUCLEOTIDE SEQUENCE [LARGE SCALE GENOMIC DNA]</scope>
    <source>
        <strain evidence="4">KCTC 52277</strain>
    </source>
</reference>
<gene>
    <name evidence="3" type="ORF">ACFOE0_08950</name>
</gene>
<evidence type="ECO:0000313" key="4">
    <source>
        <dbReference type="Proteomes" id="UP001595621"/>
    </source>
</evidence>
<dbReference type="PANTHER" id="PTHR13194">
    <property type="entry name" value="COMPLEX I INTERMEDIATE-ASSOCIATED PROTEIN 30"/>
    <property type="match status" value="1"/>
</dbReference>
<evidence type="ECO:0000256" key="1">
    <source>
        <dbReference type="ARBA" id="ARBA00007884"/>
    </source>
</evidence>
<protein>
    <submittedName>
        <fullName evidence="3">CIA30 family protein</fullName>
    </submittedName>
</protein>
<comment type="caution">
    <text evidence="3">The sequence shown here is derived from an EMBL/GenBank/DDBJ whole genome shotgun (WGS) entry which is preliminary data.</text>
</comment>
<comment type="similarity">
    <text evidence="1">Belongs to the CIA30 family.</text>
</comment>
<keyword evidence="4" id="KW-1185">Reference proteome</keyword>
<organism evidence="3 4">
    <name type="scientific">Shewanella submarina</name>
    <dbReference type="NCBI Taxonomy" id="2016376"/>
    <lineage>
        <taxon>Bacteria</taxon>
        <taxon>Pseudomonadati</taxon>
        <taxon>Pseudomonadota</taxon>
        <taxon>Gammaproteobacteria</taxon>
        <taxon>Alteromonadales</taxon>
        <taxon>Shewanellaceae</taxon>
        <taxon>Shewanella</taxon>
    </lineage>
</organism>
<dbReference type="RefSeq" id="WP_248937830.1">
    <property type="nucleotide sequence ID" value="NZ_JAKILF010000015.1"/>
</dbReference>
<name>A0ABV7G9Y1_9GAMM</name>
<proteinExistence type="inferred from homology"/>
<dbReference type="Gene3D" id="2.60.120.430">
    <property type="entry name" value="Galactose-binding lectin"/>
    <property type="match status" value="1"/>
</dbReference>
<evidence type="ECO:0000313" key="3">
    <source>
        <dbReference type="EMBL" id="MFC3138314.1"/>
    </source>
</evidence>
<dbReference type="Pfam" id="PF08547">
    <property type="entry name" value="CIA30"/>
    <property type="match status" value="1"/>
</dbReference>
<evidence type="ECO:0000259" key="2">
    <source>
        <dbReference type="Pfam" id="PF08547"/>
    </source>
</evidence>
<dbReference type="InterPro" id="IPR013857">
    <property type="entry name" value="NADH-UbQ_OxRdtase-assoc_prot30"/>
</dbReference>
<accession>A0ABV7G9Y1</accession>
<dbReference type="EMBL" id="JBHRTD010000011">
    <property type="protein sequence ID" value="MFC3138314.1"/>
    <property type="molecule type" value="Genomic_DNA"/>
</dbReference>
<feature type="domain" description="NADH:ubiquinone oxidoreductase intermediate-associated protein 30" evidence="2">
    <location>
        <begin position="4"/>
        <end position="159"/>
    </location>
</feature>
<dbReference type="Proteomes" id="UP001595621">
    <property type="component" value="Unassembled WGS sequence"/>
</dbReference>
<dbReference type="PANTHER" id="PTHR13194:SF19">
    <property type="entry name" value="NAD(P)-BINDING ROSSMANN-FOLD SUPERFAMILY PROTEIN"/>
    <property type="match status" value="1"/>
</dbReference>
<dbReference type="InterPro" id="IPR039131">
    <property type="entry name" value="NDUFAF1"/>
</dbReference>
<dbReference type="InterPro" id="IPR008979">
    <property type="entry name" value="Galactose-bd-like_sf"/>
</dbReference>
<sequence length="165" mass="18000">MFLCDFSRLDSAQAWYSINDGVMGGLSRSRMSASPLGHAVFSGHVSLANGGGFASVRKDELSLDLSGAERLQLWVKGDGKRYKLNLKDSIEPLSPVFQYEFDTDDSLSEEWLQVVLPLVDYQAKSRGQRLNGVAPDFNAIVSLGLVIGDKQGGDFTLLIKSIEAL</sequence>
<dbReference type="SUPFAM" id="SSF49785">
    <property type="entry name" value="Galactose-binding domain-like"/>
    <property type="match status" value="1"/>
</dbReference>